<dbReference type="InterPro" id="IPR001638">
    <property type="entry name" value="Solute-binding_3/MltF_N"/>
</dbReference>
<sequence>MKLAAGALLLALAAQAPAWACGPYRVGQVPYPGLYEPGPEGAASGLEVDWLQAVAQRSGCQLESVRSSVQGLWKSMADGDIDIATASTRTAEREALADFMVLARARPGLLMHATDGAAVASLEAFMARTEWRVGLVRGARYAPDVMVWLEALRKAGRLSESADTLALFRAFEAGRMQAVLAYPMEMAAKGAAWRQAHVLRDWFPQSGAEGGWALSRRRVSESDRLRLRQAMTALIQDGTLQRLADKHLGAEWSRSYVVSAPVSP</sequence>
<dbReference type="EMBL" id="JAEDAL010000006">
    <property type="protein sequence ID" value="MBH9553717.1"/>
    <property type="molecule type" value="Genomic_DNA"/>
</dbReference>
<dbReference type="Proteomes" id="UP000620139">
    <property type="component" value="Unassembled WGS sequence"/>
</dbReference>
<dbReference type="RefSeq" id="WP_198101327.1">
    <property type="nucleotide sequence ID" value="NZ_JAEDAL010000006.1"/>
</dbReference>
<accession>A0A931IVT0</accession>
<comment type="caution">
    <text evidence="4">The sequence shown here is derived from an EMBL/GenBank/DDBJ whole genome shotgun (WGS) entry which is preliminary data.</text>
</comment>
<feature type="chain" id="PRO_5037527107" evidence="2">
    <location>
        <begin position="21"/>
        <end position="264"/>
    </location>
</feature>
<feature type="domain" description="Solute-binding protein family 3/N-terminal" evidence="3">
    <location>
        <begin position="38"/>
        <end position="249"/>
    </location>
</feature>
<protein>
    <submittedName>
        <fullName evidence="4">Transporter substrate-binding domain-containing protein</fullName>
    </submittedName>
</protein>
<keyword evidence="1 2" id="KW-0732">Signal</keyword>
<name>A0A931IVT0_9BURK</name>
<proteinExistence type="predicted"/>
<dbReference type="PANTHER" id="PTHR35936">
    <property type="entry name" value="MEMBRANE-BOUND LYTIC MUREIN TRANSGLYCOSYLASE F"/>
    <property type="match status" value="1"/>
</dbReference>
<reference evidence="4" key="1">
    <citation type="submission" date="2020-12" db="EMBL/GenBank/DDBJ databases">
        <title>The genome sequence of Inhella sp. 4Y17.</title>
        <authorList>
            <person name="Liu Y."/>
        </authorList>
    </citation>
    <scope>NUCLEOTIDE SEQUENCE</scope>
    <source>
        <strain evidence="4">4Y10</strain>
    </source>
</reference>
<keyword evidence="5" id="KW-1185">Reference proteome</keyword>
<evidence type="ECO:0000313" key="5">
    <source>
        <dbReference type="Proteomes" id="UP000620139"/>
    </source>
</evidence>
<feature type="signal peptide" evidence="2">
    <location>
        <begin position="1"/>
        <end position="20"/>
    </location>
</feature>
<dbReference type="Gene3D" id="3.40.190.10">
    <property type="entry name" value="Periplasmic binding protein-like II"/>
    <property type="match status" value="2"/>
</dbReference>
<dbReference type="AlphaFoldDB" id="A0A931IVT0"/>
<dbReference type="SUPFAM" id="SSF53850">
    <property type="entry name" value="Periplasmic binding protein-like II"/>
    <property type="match status" value="1"/>
</dbReference>
<gene>
    <name evidence="4" type="ORF">I7X43_12775</name>
</gene>
<organism evidence="4 5">
    <name type="scientific">Inhella gelatinilytica</name>
    <dbReference type="NCBI Taxonomy" id="2795030"/>
    <lineage>
        <taxon>Bacteria</taxon>
        <taxon>Pseudomonadati</taxon>
        <taxon>Pseudomonadota</taxon>
        <taxon>Betaproteobacteria</taxon>
        <taxon>Burkholderiales</taxon>
        <taxon>Sphaerotilaceae</taxon>
        <taxon>Inhella</taxon>
    </lineage>
</organism>
<evidence type="ECO:0000256" key="2">
    <source>
        <dbReference type="SAM" id="SignalP"/>
    </source>
</evidence>
<evidence type="ECO:0000259" key="3">
    <source>
        <dbReference type="Pfam" id="PF00497"/>
    </source>
</evidence>
<evidence type="ECO:0000256" key="1">
    <source>
        <dbReference type="ARBA" id="ARBA00022729"/>
    </source>
</evidence>
<dbReference type="Pfam" id="PF00497">
    <property type="entry name" value="SBP_bac_3"/>
    <property type="match status" value="1"/>
</dbReference>
<dbReference type="PANTHER" id="PTHR35936:SF17">
    <property type="entry name" value="ARGININE-BINDING EXTRACELLULAR PROTEIN ARTP"/>
    <property type="match status" value="1"/>
</dbReference>
<evidence type="ECO:0000313" key="4">
    <source>
        <dbReference type="EMBL" id="MBH9553717.1"/>
    </source>
</evidence>